<keyword evidence="5" id="KW-0175">Coiled coil</keyword>
<sequence>MSNRLESLNSSKKPSASPTPKTTLKFKPKVVQRKSKEERDKAAPQVKVEHDLPKPSSSRGRGGARGGRGRGGRNNYAGTHLVTSGPLSAGSVSIGNPNGSKFGFTKDTLHNSNEDASTQNEFISNLKLKDKPKKEVIDKYEDEDDEEEDKMKINMTKPYKFDDSETVLFPMRPYRDDGIRRETYQQPGVPLDDRLDSKESTPNIISLTQSREATIRSEQIEDKLNQIKENKAKLESKISQNDPIIVDEANKLISDHQEILDLLTGKFQELNTNEDDDKYVFFQLPRLLPEYQNPVKPEDEEMVEDKPTDTEEVKYSTLSNNKSKIRGEIGKINIHQSGKISIDLGNGNKLNVTKGAPSDFLQELVLIDLVPKSTIKKQKDEEGEENDEDVEMLNEHGKKVAGKVLRLGTVNEKIVTTPYIP</sequence>
<dbReference type="PANTHER" id="PTHR13408:SF0">
    <property type="entry name" value="DNA-DIRECTED RNA POLYMERASE III SUBUNIT RPC4"/>
    <property type="match status" value="1"/>
</dbReference>
<feature type="compositionally biased region" description="Basic and acidic residues" evidence="6">
    <location>
        <begin position="34"/>
        <end position="53"/>
    </location>
</feature>
<evidence type="ECO:0008006" key="9">
    <source>
        <dbReference type="Google" id="ProtNLM"/>
    </source>
</evidence>
<feature type="compositionally biased region" description="Basic and acidic residues" evidence="6">
    <location>
        <begin position="173"/>
        <end position="183"/>
    </location>
</feature>
<feature type="region of interest" description="Disordered" evidence="6">
    <location>
        <begin position="297"/>
        <end position="317"/>
    </location>
</feature>
<keyword evidence="4" id="KW-0539">Nucleus</keyword>
<dbReference type="AlphaFoldDB" id="A0A9W4XBH2"/>
<dbReference type="PANTHER" id="PTHR13408">
    <property type="entry name" value="DNA-DIRECTED RNA POLYMERASE III"/>
    <property type="match status" value="1"/>
</dbReference>
<dbReference type="Proteomes" id="UP001152885">
    <property type="component" value="Unassembled WGS sequence"/>
</dbReference>
<name>A0A9W4XBH2_9ASCO</name>
<keyword evidence="8" id="KW-1185">Reference proteome</keyword>
<feature type="compositionally biased region" description="Low complexity" evidence="6">
    <location>
        <begin position="10"/>
        <end position="23"/>
    </location>
</feature>
<feature type="compositionally biased region" description="Polar residues" evidence="6">
    <location>
        <begin position="114"/>
        <end position="123"/>
    </location>
</feature>
<proteinExistence type="predicted"/>
<keyword evidence="3" id="KW-0804">Transcription</keyword>
<evidence type="ECO:0000313" key="8">
    <source>
        <dbReference type="Proteomes" id="UP001152885"/>
    </source>
</evidence>
<evidence type="ECO:0000313" key="7">
    <source>
        <dbReference type="EMBL" id="CAI5759464.1"/>
    </source>
</evidence>
<protein>
    <recommendedName>
        <fullName evidence="9">DNA-directed RNA polymerase III subunit RPC4</fullName>
    </recommendedName>
</protein>
<feature type="region of interest" description="Disordered" evidence="6">
    <location>
        <begin position="173"/>
        <end position="198"/>
    </location>
</feature>
<comment type="subcellular location">
    <subcellularLocation>
        <location evidence="1">Nucleus</location>
    </subcellularLocation>
</comment>
<reference evidence="7" key="1">
    <citation type="submission" date="2022-12" db="EMBL/GenBank/DDBJ databases">
        <authorList>
            <person name="Brejova B."/>
        </authorList>
    </citation>
    <scope>NUCLEOTIDE SEQUENCE</scope>
</reference>
<feature type="region of interest" description="Disordered" evidence="6">
    <location>
        <begin position="105"/>
        <end position="124"/>
    </location>
</feature>
<feature type="compositionally biased region" description="Polar residues" evidence="6">
    <location>
        <begin position="81"/>
        <end position="94"/>
    </location>
</feature>
<dbReference type="GO" id="GO:0005666">
    <property type="term" value="C:RNA polymerase III complex"/>
    <property type="evidence" value="ECO:0007669"/>
    <property type="project" value="InterPro"/>
</dbReference>
<dbReference type="GO" id="GO:0003677">
    <property type="term" value="F:DNA binding"/>
    <property type="evidence" value="ECO:0007669"/>
    <property type="project" value="InterPro"/>
</dbReference>
<accession>A0A9W4XBH2</accession>
<gene>
    <name evidence="7" type="ORF">CANVERA_P3977</name>
</gene>
<evidence type="ECO:0000256" key="5">
    <source>
        <dbReference type="SAM" id="Coils"/>
    </source>
</evidence>
<comment type="caution">
    <text evidence="7">The sequence shown here is derived from an EMBL/GenBank/DDBJ whole genome shotgun (WGS) entry which is preliminary data.</text>
</comment>
<feature type="coiled-coil region" evidence="5">
    <location>
        <begin position="210"/>
        <end position="237"/>
    </location>
</feature>
<dbReference type="GO" id="GO:0042797">
    <property type="term" value="P:tRNA transcription by RNA polymerase III"/>
    <property type="evidence" value="ECO:0007669"/>
    <property type="project" value="TreeGrafter"/>
</dbReference>
<evidence type="ECO:0000256" key="1">
    <source>
        <dbReference type="ARBA" id="ARBA00004123"/>
    </source>
</evidence>
<dbReference type="InterPro" id="IPR007811">
    <property type="entry name" value="RPC4"/>
</dbReference>
<dbReference type="EMBL" id="CANTUO010000004">
    <property type="protein sequence ID" value="CAI5759464.1"/>
    <property type="molecule type" value="Genomic_DNA"/>
</dbReference>
<evidence type="ECO:0000256" key="3">
    <source>
        <dbReference type="ARBA" id="ARBA00023163"/>
    </source>
</evidence>
<keyword evidence="2" id="KW-0240">DNA-directed RNA polymerase</keyword>
<organism evidence="7 8">
    <name type="scientific">Candida verbasci</name>
    <dbReference type="NCBI Taxonomy" id="1227364"/>
    <lineage>
        <taxon>Eukaryota</taxon>
        <taxon>Fungi</taxon>
        <taxon>Dikarya</taxon>
        <taxon>Ascomycota</taxon>
        <taxon>Saccharomycotina</taxon>
        <taxon>Pichiomycetes</taxon>
        <taxon>Debaryomycetaceae</taxon>
        <taxon>Candida/Lodderomyces clade</taxon>
        <taxon>Candida</taxon>
    </lineage>
</organism>
<evidence type="ECO:0000256" key="2">
    <source>
        <dbReference type="ARBA" id="ARBA00022478"/>
    </source>
</evidence>
<feature type="compositionally biased region" description="Basic residues" evidence="6">
    <location>
        <begin position="24"/>
        <end position="33"/>
    </location>
</feature>
<feature type="region of interest" description="Disordered" evidence="6">
    <location>
        <begin position="1"/>
        <end position="94"/>
    </location>
</feature>
<dbReference type="Pfam" id="PF05132">
    <property type="entry name" value="RNA_pol_Rpc4"/>
    <property type="match status" value="1"/>
</dbReference>
<dbReference type="OrthoDB" id="5836119at2759"/>
<evidence type="ECO:0000256" key="4">
    <source>
        <dbReference type="ARBA" id="ARBA00023242"/>
    </source>
</evidence>
<evidence type="ECO:0000256" key="6">
    <source>
        <dbReference type="SAM" id="MobiDB-lite"/>
    </source>
</evidence>
<feature type="compositionally biased region" description="Basic and acidic residues" evidence="6">
    <location>
        <begin position="304"/>
        <end position="314"/>
    </location>
</feature>